<dbReference type="AlphaFoldDB" id="A0A135V4D3"/>
<dbReference type="EMBL" id="JFFI01000465">
    <property type="protein sequence ID" value="KXH67526.1"/>
    <property type="molecule type" value="Genomic_DNA"/>
</dbReference>
<name>A0A135V4D3_9PEZI</name>
<comment type="caution">
    <text evidence="2">The sequence shown here is derived from an EMBL/GenBank/DDBJ whole genome shotgun (WGS) entry which is preliminary data.</text>
</comment>
<accession>A0A135V4D3</accession>
<evidence type="ECO:0000256" key="1">
    <source>
        <dbReference type="SAM" id="Phobius"/>
    </source>
</evidence>
<proteinExistence type="predicted"/>
<evidence type="ECO:0000313" key="2">
    <source>
        <dbReference type="EMBL" id="KXH67526.1"/>
    </source>
</evidence>
<feature type="transmembrane region" description="Helical" evidence="1">
    <location>
        <begin position="107"/>
        <end position="126"/>
    </location>
</feature>
<gene>
    <name evidence="2" type="ORF">CSAL01_00833</name>
</gene>
<keyword evidence="3" id="KW-1185">Reference proteome</keyword>
<keyword evidence="1" id="KW-1133">Transmembrane helix</keyword>
<dbReference type="Proteomes" id="UP000070121">
    <property type="component" value="Unassembled WGS sequence"/>
</dbReference>
<sequence length="286" mass="31251">MQPSARHCVSGFFFIVIPPAARKEYHSLAHPGRPDVYVARRASQRSDTPLNKGAKAWAASSEFVREPDLSCWIGDPDPKAHASSLRKSPHVVNWAVVARSRLFSFRVGVMVTFCIEAWLVAGFLAAKVAKYAGGGNRQLPDWLNTTYRKLTDAFQVVLPAIFWSSVLLSLGIVAASILIAAAASGDGQEEPLKQWRAGEDYTVYDSQLSALALLFSIQATFMDQLDAPRKGQTTASVESGRYSCPGPLGDATVGLARLDGLITGRKEEFVFESNEWTGERVAGFRR</sequence>
<keyword evidence="1" id="KW-0472">Membrane</keyword>
<keyword evidence="1" id="KW-0812">Transmembrane</keyword>
<evidence type="ECO:0000313" key="3">
    <source>
        <dbReference type="Proteomes" id="UP000070121"/>
    </source>
</evidence>
<protein>
    <submittedName>
        <fullName evidence="2">Uncharacterized protein</fullName>
    </submittedName>
</protein>
<reference evidence="2 3" key="1">
    <citation type="submission" date="2014-02" db="EMBL/GenBank/DDBJ databases">
        <title>The genome sequence of Colletotrichum salicis CBS 607.94.</title>
        <authorList>
            <person name="Baroncelli R."/>
            <person name="Thon M.R."/>
        </authorList>
    </citation>
    <scope>NUCLEOTIDE SEQUENCE [LARGE SCALE GENOMIC DNA]</scope>
    <source>
        <strain evidence="2 3">CBS 607.94</strain>
    </source>
</reference>
<feature type="transmembrane region" description="Helical" evidence="1">
    <location>
        <begin position="160"/>
        <end position="183"/>
    </location>
</feature>
<organism evidence="2 3">
    <name type="scientific">Colletotrichum salicis</name>
    <dbReference type="NCBI Taxonomy" id="1209931"/>
    <lineage>
        <taxon>Eukaryota</taxon>
        <taxon>Fungi</taxon>
        <taxon>Dikarya</taxon>
        <taxon>Ascomycota</taxon>
        <taxon>Pezizomycotina</taxon>
        <taxon>Sordariomycetes</taxon>
        <taxon>Hypocreomycetidae</taxon>
        <taxon>Glomerellales</taxon>
        <taxon>Glomerellaceae</taxon>
        <taxon>Colletotrichum</taxon>
        <taxon>Colletotrichum acutatum species complex</taxon>
    </lineage>
</organism>